<evidence type="ECO:0000313" key="1">
    <source>
        <dbReference type="EMBL" id="PJI19992.1"/>
    </source>
</evidence>
<name>A0AAJ3VDW5_PREIN</name>
<sequence>MGVFDKLINRTRNNGGNSYHKTTKGFCIGIPEAEAEATTASIKLDTFFVDYLDVLKQLNNEKFIVLGRKGTGKSAIGEHILSLAKNEANMFCDFIKKEDIDIEKIVQIGKIEGVRIERGLLYKWIVLTKFVVLFAENQSLTCIKGMKYLSDFIKKSRGFINIKNYEVKEVIQQYGLSVSIEYFKRYLSASGNNNKQYKYEKAEFYKLIPDLEKVVIDILKADKDNQYILMFDDLDIGLNLNNQESIDTLTELIRTIKYYNNDIFARNGIKSKIIVFLRTDIKKHLIYSADMPKIFSSYETGLRWYEEFYRYDETKLLLRQFINKRISVNFQEKGLDINNNDPWTSFVDEKSFYGEKTGFKHIIDHTFFRPRDLILFFKDIGNLDLRLPISSSDVNNILMDRYARDMVTDIKGELSVNYDADEIEKIFNALRECYGTYRKPFKHSTLVSELQSYGLDNTVKIISDLFDYSLIGNYDGNVGFKYRETPGQIVELNTEGSFILHYVIQTYFKKNR</sequence>
<dbReference type="EMBL" id="PENF01000001">
    <property type="protein sequence ID" value="PJI19992.1"/>
    <property type="molecule type" value="Genomic_DNA"/>
</dbReference>
<dbReference type="RefSeq" id="WP_099984042.1">
    <property type="nucleotide sequence ID" value="NZ_CP024697.1"/>
</dbReference>
<reference evidence="1 2" key="1">
    <citation type="submission" date="2017-11" db="EMBL/GenBank/DDBJ databases">
        <title>Genome sequencing of Prevotella intermedia KCOM 2698.</title>
        <authorList>
            <person name="Kook J.-K."/>
            <person name="Park S.-N."/>
            <person name="Lim Y.K."/>
        </authorList>
    </citation>
    <scope>NUCLEOTIDE SEQUENCE [LARGE SCALE GENOMIC DNA]</scope>
    <source>
        <strain evidence="1 2">KCOM 2698</strain>
    </source>
</reference>
<proteinExistence type="predicted"/>
<accession>A0AAJ3VDW5</accession>
<comment type="caution">
    <text evidence="1">The sequence shown here is derived from an EMBL/GenBank/DDBJ whole genome shotgun (WGS) entry which is preliminary data.</text>
</comment>
<evidence type="ECO:0008006" key="3">
    <source>
        <dbReference type="Google" id="ProtNLM"/>
    </source>
</evidence>
<protein>
    <recommendedName>
        <fullName evidence="3">FunZ protein</fullName>
    </recommendedName>
</protein>
<dbReference type="NCBIfam" id="NF047389">
    <property type="entry name" value="ATPase_Sll1717"/>
    <property type="match status" value="1"/>
</dbReference>
<gene>
    <name evidence="1" type="ORF">CTM53_03640</name>
</gene>
<organism evidence="1 2">
    <name type="scientific">Prevotella intermedia</name>
    <dbReference type="NCBI Taxonomy" id="28131"/>
    <lineage>
        <taxon>Bacteria</taxon>
        <taxon>Pseudomonadati</taxon>
        <taxon>Bacteroidota</taxon>
        <taxon>Bacteroidia</taxon>
        <taxon>Bacteroidales</taxon>
        <taxon>Prevotellaceae</taxon>
        <taxon>Prevotella</taxon>
    </lineage>
</organism>
<evidence type="ECO:0000313" key="2">
    <source>
        <dbReference type="Proteomes" id="UP000229102"/>
    </source>
</evidence>
<dbReference type="Proteomes" id="UP000229102">
    <property type="component" value="Unassembled WGS sequence"/>
</dbReference>
<dbReference type="AlphaFoldDB" id="A0AAJ3VDW5"/>
<dbReference type="InterPro" id="IPR059206">
    <property type="entry name" value="Sll1717-like"/>
</dbReference>